<keyword evidence="2" id="KW-0238">DNA-binding</keyword>
<evidence type="ECO:0000256" key="1">
    <source>
        <dbReference type="ARBA" id="ARBA00023015"/>
    </source>
</evidence>
<accession>A0ABW5WAT4</accession>
<dbReference type="InterPro" id="IPR036388">
    <property type="entry name" value="WH-like_DNA-bd_sf"/>
</dbReference>
<reference evidence="7" key="1">
    <citation type="journal article" date="2019" name="Int. J. Syst. Evol. Microbiol.">
        <title>The Global Catalogue of Microorganisms (GCM) 10K type strain sequencing project: providing services to taxonomists for standard genome sequencing and annotation.</title>
        <authorList>
            <consortium name="The Broad Institute Genomics Platform"/>
            <consortium name="The Broad Institute Genome Sequencing Center for Infectious Disease"/>
            <person name="Wu L."/>
            <person name="Ma J."/>
        </authorList>
    </citation>
    <scope>NUCLEOTIDE SEQUENCE [LARGE SCALE GENOMIC DNA]</scope>
    <source>
        <strain evidence="7">IBRC-M 10906</strain>
    </source>
</reference>
<evidence type="ECO:0000256" key="4">
    <source>
        <dbReference type="SAM" id="MobiDB-lite"/>
    </source>
</evidence>
<dbReference type="SMART" id="SM00895">
    <property type="entry name" value="FCD"/>
    <property type="match status" value="1"/>
</dbReference>
<gene>
    <name evidence="6" type="ORF">ACFS2C_14615</name>
</gene>
<dbReference type="PANTHER" id="PTHR43537:SF24">
    <property type="entry name" value="GLUCONATE OPERON TRANSCRIPTIONAL REPRESSOR"/>
    <property type="match status" value="1"/>
</dbReference>
<dbReference type="RefSeq" id="WP_377392211.1">
    <property type="nucleotide sequence ID" value="NZ_JBHSAN010000028.1"/>
</dbReference>
<dbReference type="SMART" id="SM00345">
    <property type="entry name" value="HTH_GNTR"/>
    <property type="match status" value="1"/>
</dbReference>
<dbReference type="Proteomes" id="UP001597478">
    <property type="component" value="Unassembled WGS sequence"/>
</dbReference>
<dbReference type="InterPro" id="IPR000524">
    <property type="entry name" value="Tscrpt_reg_HTH_GntR"/>
</dbReference>
<keyword evidence="1" id="KW-0805">Transcription regulation</keyword>
<keyword evidence="7" id="KW-1185">Reference proteome</keyword>
<evidence type="ECO:0000313" key="6">
    <source>
        <dbReference type="EMBL" id="MFD2800626.1"/>
    </source>
</evidence>
<organism evidence="6 7">
    <name type="scientific">Prauserella oleivorans</name>
    <dbReference type="NCBI Taxonomy" id="1478153"/>
    <lineage>
        <taxon>Bacteria</taxon>
        <taxon>Bacillati</taxon>
        <taxon>Actinomycetota</taxon>
        <taxon>Actinomycetes</taxon>
        <taxon>Pseudonocardiales</taxon>
        <taxon>Pseudonocardiaceae</taxon>
        <taxon>Prauserella</taxon>
    </lineage>
</organism>
<evidence type="ECO:0000313" key="7">
    <source>
        <dbReference type="Proteomes" id="UP001597478"/>
    </source>
</evidence>
<dbReference type="Gene3D" id="1.20.120.530">
    <property type="entry name" value="GntR ligand-binding domain-like"/>
    <property type="match status" value="1"/>
</dbReference>
<proteinExistence type="predicted"/>
<dbReference type="Pfam" id="PF00392">
    <property type="entry name" value="GntR"/>
    <property type="match status" value="1"/>
</dbReference>
<dbReference type="Pfam" id="PF07729">
    <property type="entry name" value="FCD"/>
    <property type="match status" value="1"/>
</dbReference>
<dbReference type="InterPro" id="IPR008920">
    <property type="entry name" value="TF_FadR/GntR_C"/>
</dbReference>
<dbReference type="EMBL" id="JBHUOF010000019">
    <property type="protein sequence ID" value="MFD2800626.1"/>
    <property type="molecule type" value="Genomic_DNA"/>
</dbReference>
<dbReference type="Gene3D" id="1.10.10.10">
    <property type="entry name" value="Winged helix-like DNA-binding domain superfamily/Winged helix DNA-binding domain"/>
    <property type="match status" value="1"/>
</dbReference>
<sequence length="246" mass="27441">MSRTERPLPEGRLDGATHFSSDHAESSSDRAYRVIKDAIIRGTLAPRITVSEAQLARRLDMSRTPVHQAVARLAGDGWVSVAPRSGVQISDVDADDLSDVYETLLALEGSAAARLASRKPGPDELDEQLVDACIQCEDALRDEDLLLWAEKDNELHNLLLRGCGNRRLWHAATTVAEQAHRARLLTAKLRPWPTSSNEDHRRIVDAILDRDADEARKALEHHRRRGMATLLPILRAMNPSRTTFIE</sequence>
<dbReference type="SUPFAM" id="SSF48008">
    <property type="entry name" value="GntR ligand-binding domain-like"/>
    <property type="match status" value="1"/>
</dbReference>
<name>A0ABW5WAT4_9PSEU</name>
<dbReference type="SUPFAM" id="SSF46785">
    <property type="entry name" value="Winged helix' DNA-binding domain"/>
    <property type="match status" value="1"/>
</dbReference>
<comment type="caution">
    <text evidence="6">The sequence shown here is derived from an EMBL/GenBank/DDBJ whole genome shotgun (WGS) entry which is preliminary data.</text>
</comment>
<feature type="region of interest" description="Disordered" evidence="4">
    <location>
        <begin position="1"/>
        <end position="25"/>
    </location>
</feature>
<dbReference type="InterPro" id="IPR011711">
    <property type="entry name" value="GntR_C"/>
</dbReference>
<keyword evidence="3" id="KW-0804">Transcription</keyword>
<dbReference type="PANTHER" id="PTHR43537">
    <property type="entry name" value="TRANSCRIPTIONAL REGULATOR, GNTR FAMILY"/>
    <property type="match status" value="1"/>
</dbReference>
<evidence type="ECO:0000259" key="5">
    <source>
        <dbReference type="PROSITE" id="PS50949"/>
    </source>
</evidence>
<evidence type="ECO:0000256" key="2">
    <source>
        <dbReference type="ARBA" id="ARBA00023125"/>
    </source>
</evidence>
<feature type="domain" description="HTH gntR-type" evidence="5">
    <location>
        <begin position="25"/>
        <end position="92"/>
    </location>
</feature>
<protein>
    <submittedName>
        <fullName evidence="6">GntR family transcriptional regulator</fullName>
    </submittedName>
</protein>
<dbReference type="InterPro" id="IPR036390">
    <property type="entry name" value="WH_DNA-bd_sf"/>
</dbReference>
<evidence type="ECO:0000256" key="3">
    <source>
        <dbReference type="ARBA" id="ARBA00023163"/>
    </source>
</evidence>
<dbReference type="PROSITE" id="PS50949">
    <property type="entry name" value="HTH_GNTR"/>
    <property type="match status" value="1"/>
</dbReference>